<dbReference type="Proteomes" id="UP000649617">
    <property type="component" value="Unassembled WGS sequence"/>
</dbReference>
<gene>
    <name evidence="1" type="primary">Caltractin</name>
    <name evidence="1" type="ORF">SPIL2461_LOCUS15711</name>
</gene>
<comment type="caution">
    <text evidence="1">The sequence shown here is derived from an EMBL/GenBank/DDBJ whole genome shotgun (WGS) entry which is preliminary data.</text>
</comment>
<reference evidence="1" key="1">
    <citation type="submission" date="2021-02" db="EMBL/GenBank/DDBJ databases">
        <authorList>
            <person name="Dougan E. K."/>
            <person name="Rhodes N."/>
            <person name="Thang M."/>
            <person name="Chan C."/>
        </authorList>
    </citation>
    <scope>NUCLEOTIDE SEQUENCE</scope>
</reference>
<evidence type="ECO:0000313" key="2">
    <source>
        <dbReference type="Proteomes" id="UP000649617"/>
    </source>
</evidence>
<protein>
    <submittedName>
        <fullName evidence="1">Caltractin protein</fullName>
    </submittedName>
</protein>
<name>A0A812UNR2_SYMPI</name>
<organism evidence="1 2">
    <name type="scientific">Symbiodinium pilosum</name>
    <name type="common">Dinoflagellate</name>
    <dbReference type="NCBI Taxonomy" id="2952"/>
    <lineage>
        <taxon>Eukaryota</taxon>
        <taxon>Sar</taxon>
        <taxon>Alveolata</taxon>
        <taxon>Dinophyceae</taxon>
        <taxon>Suessiales</taxon>
        <taxon>Symbiodiniaceae</taxon>
        <taxon>Symbiodinium</taxon>
    </lineage>
</organism>
<dbReference type="OrthoDB" id="437629at2759"/>
<evidence type="ECO:0000313" key="1">
    <source>
        <dbReference type="EMBL" id="CAE7589204.1"/>
    </source>
</evidence>
<keyword evidence="2" id="KW-1185">Reference proteome</keyword>
<dbReference type="AlphaFoldDB" id="A0A812UNR2"/>
<accession>A0A812UNR2</accession>
<dbReference type="EMBL" id="CAJNIZ010039335">
    <property type="protein sequence ID" value="CAE7589204.1"/>
    <property type="molecule type" value="Genomic_DNA"/>
</dbReference>
<sequence length="535" mass="58862">MGCAGSVNVDHPASAAHIEKTRGNDLGKAFLILGVKDQNMTGKVYLSGASTGDPKLLASVDAVLKKTNDGVVRGSDEHDKLWDIAWHNTKMTSGYQMLSLKQPFFPIGRHVVGLLDALGEHGWIPSAAPSYGGPINDKASVEWPMIICQKDVDQIYAKETLFLAVKDQNIPGKLCICGPPDAIENLKKGNFASKLKQVSPEANENFDDYDTSKEWDLVYRNTSITSGMQAFSFAKPYFPKGNVLYPLLDEVYKLGWRLVSAPSFGGNTVDWPCFIFKRLLNPPSESPALIFASVKDQNIPGKLCMSGSPAHVGELVKMLQSAFKNVKGNESVALSKDEYDGDWEHVLRNTSLTTGHQAFSFKVAYFPRNDSIMTLTRTMGKQGWKLAACPSFGGMGASWPTFVWEHVGTPMETALISIKDQNWPGKVCLGGVEKEVSEGILNGLKVMSGADAQCAKDEYDQDYDIAFRNTKMTTGQACCSFQNVWWPYAYPMELILGELHKHRWLPAGGPNFGSMMLTWPAVILQRKVDGNDPQV</sequence>
<proteinExistence type="predicted"/>